<dbReference type="Proteomes" id="UP001154114">
    <property type="component" value="Chromosome 30"/>
</dbReference>
<protein>
    <recommendedName>
        <fullName evidence="3">Ig-like domain-containing protein</fullName>
    </recommendedName>
</protein>
<dbReference type="OrthoDB" id="7477989at2759"/>
<sequence length="666" mass="76384">MIVLYMCLVVMILETKAGIGNEMLSQDNDVIVIEFSENNNITLKYTVIKNKPLHIILKNYYLIQLQCFDYNVRSKSSYLNFFSETHDTFQQDGNINIQNVTDDMSTKWRCTVYRLYTGGPKTWINNEECSAFDLFFNLHVKGAEKVSFTVNNQDLELSDLSTKLDGETNYEYLDGAPLFVTCNMLMGRKRLAYYDDKGKLLFQTKWMDTTIKFRSVLTARNNYFYVECECHSETSIERYYHRITFVLKKPDSILDDVIKLSVNSLTLAPEITYSDDKRIYNYFYEYGFESSLNVSHVSSESVMKCSEPELGGPSILTETSKQLKMENDQIPTERLNNKTLNYECVDANNSVVSVKLNFQDGMLAFPGARILGLPEKNIQYEYIKDSRNYSISYTYTLNETVNLTCVTNRRISSIEKFVWRHNGNSSSVAANFRTNNTVSGSLSLRLTAKYNATFIYCDVVNKHGTIPNIVEVFLNLNPFSEESTSLVTDENEALMILGGSIAAMFAVVLAVFALCWYTRSKRIVNEDNYENFSNASTVPTHHCHATGQWENNYEDPSKYYATIRTSEVPSETHYTEIDYYFINRLPNTRQGLASNETGYDHLHRNSNTPSTTNTVVFRNNCQVNKGNNSSVNCNLKNNSLYQTKEAEDESGGVYSTNDNYVYVKKY</sequence>
<keyword evidence="2" id="KW-0732">Signal</keyword>
<dbReference type="PROSITE" id="PS50835">
    <property type="entry name" value="IG_LIKE"/>
    <property type="match status" value="1"/>
</dbReference>
<evidence type="ECO:0000313" key="4">
    <source>
        <dbReference type="EMBL" id="CAH0602020.1"/>
    </source>
</evidence>
<keyword evidence="1" id="KW-0812">Transmembrane</keyword>
<dbReference type="AlphaFoldDB" id="A0A9P0BYN8"/>
<feature type="domain" description="Ig-like" evidence="3">
    <location>
        <begin position="374"/>
        <end position="473"/>
    </location>
</feature>
<dbReference type="InterPro" id="IPR007110">
    <property type="entry name" value="Ig-like_dom"/>
</dbReference>
<feature type="signal peptide" evidence="2">
    <location>
        <begin position="1"/>
        <end position="17"/>
    </location>
</feature>
<feature type="transmembrane region" description="Helical" evidence="1">
    <location>
        <begin position="493"/>
        <end position="517"/>
    </location>
</feature>
<evidence type="ECO:0000256" key="2">
    <source>
        <dbReference type="SAM" id="SignalP"/>
    </source>
</evidence>
<gene>
    <name evidence="4" type="ORF">CINC_LOCUS9875</name>
</gene>
<evidence type="ECO:0000313" key="5">
    <source>
        <dbReference type="Proteomes" id="UP001154114"/>
    </source>
</evidence>
<evidence type="ECO:0000256" key="1">
    <source>
        <dbReference type="SAM" id="Phobius"/>
    </source>
</evidence>
<proteinExistence type="predicted"/>
<name>A0A9P0BYN8_CHRIL</name>
<keyword evidence="1" id="KW-1133">Transmembrane helix</keyword>
<keyword evidence="5" id="KW-1185">Reference proteome</keyword>
<feature type="chain" id="PRO_5040309198" description="Ig-like domain-containing protein" evidence="2">
    <location>
        <begin position="18"/>
        <end position="666"/>
    </location>
</feature>
<reference evidence="4" key="1">
    <citation type="submission" date="2021-12" db="EMBL/GenBank/DDBJ databases">
        <authorList>
            <person name="King R."/>
        </authorList>
    </citation>
    <scope>NUCLEOTIDE SEQUENCE</scope>
</reference>
<accession>A0A9P0BYN8</accession>
<dbReference type="EMBL" id="LR824033">
    <property type="protein sequence ID" value="CAH0602020.1"/>
    <property type="molecule type" value="Genomic_DNA"/>
</dbReference>
<organism evidence="4 5">
    <name type="scientific">Chrysodeixis includens</name>
    <name type="common">Soybean looper</name>
    <name type="synonym">Pseudoplusia includens</name>
    <dbReference type="NCBI Taxonomy" id="689277"/>
    <lineage>
        <taxon>Eukaryota</taxon>
        <taxon>Metazoa</taxon>
        <taxon>Ecdysozoa</taxon>
        <taxon>Arthropoda</taxon>
        <taxon>Hexapoda</taxon>
        <taxon>Insecta</taxon>
        <taxon>Pterygota</taxon>
        <taxon>Neoptera</taxon>
        <taxon>Endopterygota</taxon>
        <taxon>Lepidoptera</taxon>
        <taxon>Glossata</taxon>
        <taxon>Ditrysia</taxon>
        <taxon>Noctuoidea</taxon>
        <taxon>Noctuidae</taxon>
        <taxon>Plusiinae</taxon>
        <taxon>Chrysodeixis</taxon>
    </lineage>
</organism>
<evidence type="ECO:0000259" key="3">
    <source>
        <dbReference type="PROSITE" id="PS50835"/>
    </source>
</evidence>
<keyword evidence="1" id="KW-0472">Membrane</keyword>